<dbReference type="AlphaFoldDB" id="A0A1G9VEU8"/>
<dbReference type="STRING" id="310781.SAMN05216259_101249"/>
<evidence type="ECO:0000256" key="5">
    <source>
        <dbReference type="ARBA" id="ARBA00023136"/>
    </source>
</evidence>
<dbReference type="PANTHER" id="PTHR23501:SF191">
    <property type="entry name" value="VACUOLAR BASIC AMINO ACID TRANSPORTER 4"/>
    <property type="match status" value="1"/>
</dbReference>
<name>A0A1G9VEU8_9ACTN</name>
<dbReference type="InterPro" id="IPR011701">
    <property type="entry name" value="MFS"/>
</dbReference>
<evidence type="ECO:0000256" key="1">
    <source>
        <dbReference type="ARBA" id="ARBA00004429"/>
    </source>
</evidence>
<feature type="transmembrane region" description="Helical" evidence="6">
    <location>
        <begin position="245"/>
        <end position="264"/>
    </location>
</feature>
<proteinExistence type="predicted"/>
<feature type="transmembrane region" description="Helical" evidence="6">
    <location>
        <begin position="435"/>
        <end position="455"/>
    </location>
</feature>
<feature type="transmembrane region" description="Helical" evidence="6">
    <location>
        <begin position="115"/>
        <end position="134"/>
    </location>
</feature>
<feature type="transmembrane region" description="Helical" evidence="6">
    <location>
        <begin position="84"/>
        <end position="103"/>
    </location>
</feature>
<keyword evidence="4 6" id="KW-1133">Transmembrane helix</keyword>
<feature type="transmembrane region" description="Helical" evidence="6">
    <location>
        <begin position="270"/>
        <end position="287"/>
    </location>
</feature>
<dbReference type="PROSITE" id="PS50850">
    <property type="entry name" value="MFS"/>
    <property type="match status" value="1"/>
</dbReference>
<evidence type="ECO:0000313" key="8">
    <source>
        <dbReference type="EMBL" id="SDM70742.1"/>
    </source>
</evidence>
<dbReference type="GO" id="GO:0022857">
    <property type="term" value="F:transmembrane transporter activity"/>
    <property type="evidence" value="ECO:0007669"/>
    <property type="project" value="InterPro"/>
</dbReference>
<feature type="transmembrane region" description="Helical" evidence="6">
    <location>
        <begin position="308"/>
        <end position="329"/>
    </location>
</feature>
<feature type="transmembrane region" description="Helical" evidence="6">
    <location>
        <begin position="341"/>
        <end position="360"/>
    </location>
</feature>
<feature type="transmembrane region" description="Helical" evidence="6">
    <location>
        <begin position="173"/>
        <end position="200"/>
    </location>
</feature>
<comment type="subcellular location">
    <subcellularLocation>
        <location evidence="1">Cell inner membrane</location>
        <topology evidence="1">Multi-pass membrane protein</topology>
    </subcellularLocation>
</comment>
<accession>A0A1G9VEU8</accession>
<dbReference type="InterPro" id="IPR036259">
    <property type="entry name" value="MFS_trans_sf"/>
</dbReference>
<dbReference type="InterPro" id="IPR020846">
    <property type="entry name" value="MFS_dom"/>
</dbReference>
<dbReference type="Pfam" id="PF07690">
    <property type="entry name" value="MFS_1"/>
    <property type="match status" value="1"/>
</dbReference>
<dbReference type="SUPFAM" id="SSF103473">
    <property type="entry name" value="MFS general substrate transporter"/>
    <property type="match status" value="1"/>
</dbReference>
<feature type="transmembrane region" description="Helical" evidence="6">
    <location>
        <begin position="140"/>
        <end position="161"/>
    </location>
</feature>
<evidence type="ECO:0000256" key="3">
    <source>
        <dbReference type="ARBA" id="ARBA00022692"/>
    </source>
</evidence>
<feature type="transmembrane region" description="Helical" evidence="6">
    <location>
        <begin position="206"/>
        <end position="224"/>
    </location>
</feature>
<protein>
    <submittedName>
        <fullName evidence="8">Major Facilitator Superfamily protein</fullName>
    </submittedName>
</protein>
<dbReference type="Gene3D" id="1.20.1720.10">
    <property type="entry name" value="Multidrug resistance protein D"/>
    <property type="match status" value="1"/>
</dbReference>
<feature type="transmembrane region" description="Helical" evidence="6">
    <location>
        <begin position="395"/>
        <end position="414"/>
    </location>
</feature>
<dbReference type="Gene3D" id="1.20.1250.20">
    <property type="entry name" value="MFS general substrate transporter like domains"/>
    <property type="match status" value="1"/>
</dbReference>
<dbReference type="PANTHER" id="PTHR23501">
    <property type="entry name" value="MAJOR FACILITATOR SUPERFAMILY"/>
    <property type="match status" value="1"/>
</dbReference>
<feature type="transmembrane region" description="Helical" evidence="6">
    <location>
        <begin position="467"/>
        <end position="484"/>
    </location>
</feature>
<feature type="transmembrane region" description="Helical" evidence="6">
    <location>
        <begin position="372"/>
        <end position="389"/>
    </location>
</feature>
<dbReference type="EMBL" id="FNIE01000001">
    <property type="protein sequence ID" value="SDM70742.1"/>
    <property type="molecule type" value="Genomic_DNA"/>
</dbReference>
<keyword evidence="3 6" id="KW-0812">Transmembrane</keyword>
<keyword evidence="9" id="KW-1185">Reference proteome</keyword>
<keyword evidence="5 6" id="KW-0472">Membrane</keyword>
<sequence length="507" mass="52582">MPETPNRPPEPARSANGTALVRMARGLRPGRLGRRGGAATPADAFDRRLLAPMMLGSVLNPVNSSIISVSLVPIGAAFGAPPSGTAWLISALYLATAIGQPVVGRLIDLFGPRRLFLIGTALTGVAGVIGMLAPNLGTLIAARVILGFGTCAGYPASMYLIRSEARRTGHQSPAGVLTALAVTNQTIAVIGPSLGGVLIAVGGWRATLAVNIPLAVAGILLGLLRLPRTAPPRPDGGRRAAVAGLDLPGMGLFAAMLVSLLLFLMHPHAAAWYLPVITVAAGAAFTWRELRAERAFIDLRVLGGNRPLLLTYARALLAYVVSYALLYGFTQWAEEGRGLSASQAGLVQLPLFATAILVSTTTGRRPEIRGKLIVGATGQLAAGALMLALAPRSPILLLLAVTFLFGIPQGLNSLALQNAVYHQADAERMGSSAGLLRTFGYLGAIVASAANGAVFPHRADTPGLHHLTLFLLGVSALFLVLTLADRSLGRIGAEAAEEGKQAEPVSR</sequence>
<keyword evidence="2" id="KW-0813">Transport</keyword>
<evidence type="ECO:0000313" key="9">
    <source>
        <dbReference type="Proteomes" id="UP000199341"/>
    </source>
</evidence>
<evidence type="ECO:0000256" key="2">
    <source>
        <dbReference type="ARBA" id="ARBA00022448"/>
    </source>
</evidence>
<gene>
    <name evidence="8" type="ORF">SAMN05216259_101249</name>
</gene>
<organism evidence="8 9">
    <name type="scientific">Actinacidiphila guanduensis</name>
    <dbReference type="NCBI Taxonomy" id="310781"/>
    <lineage>
        <taxon>Bacteria</taxon>
        <taxon>Bacillati</taxon>
        <taxon>Actinomycetota</taxon>
        <taxon>Actinomycetes</taxon>
        <taxon>Kitasatosporales</taxon>
        <taxon>Streptomycetaceae</taxon>
        <taxon>Actinacidiphila</taxon>
    </lineage>
</organism>
<evidence type="ECO:0000256" key="4">
    <source>
        <dbReference type="ARBA" id="ARBA00022989"/>
    </source>
</evidence>
<evidence type="ECO:0000256" key="6">
    <source>
        <dbReference type="SAM" id="Phobius"/>
    </source>
</evidence>
<dbReference type="GO" id="GO:0005886">
    <property type="term" value="C:plasma membrane"/>
    <property type="evidence" value="ECO:0007669"/>
    <property type="project" value="UniProtKB-SubCell"/>
</dbReference>
<feature type="transmembrane region" description="Helical" evidence="6">
    <location>
        <begin position="58"/>
        <end position="78"/>
    </location>
</feature>
<evidence type="ECO:0000259" key="7">
    <source>
        <dbReference type="PROSITE" id="PS50850"/>
    </source>
</evidence>
<feature type="domain" description="Major facilitator superfamily (MFS) profile" evidence="7">
    <location>
        <begin position="49"/>
        <end position="487"/>
    </location>
</feature>
<reference evidence="8 9" key="1">
    <citation type="submission" date="2016-10" db="EMBL/GenBank/DDBJ databases">
        <authorList>
            <person name="de Groot N.N."/>
        </authorList>
    </citation>
    <scope>NUCLEOTIDE SEQUENCE [LARGE SCALE GENOMIC DNA]</scope>
    <source>
        <strain evidence="8 9">CGMCC 4.2022</strain>
    </source>
</reference>
<dbReference type="Proteomes" id="UP000199341">
    <property type="component" value="Unassembled WGS sequence"/>
</dbReference>